<dbReference type="InterPro" id="IPR006047">
    <property type="entry name" value="GH13_cat_dom"/>
</dbReference>
<dbReference type="PANTHER" id="PTHR10357">
    <property type="entry name" value="ALPHA-AMYLASE FAMILY MEMBER"/>
    <property type="match status" value="1"/>
</dbReference>
<dbReference type="SMART" id="SM00642">
    <property type="entry name" value="Aamy"/>
    <property type="match status" value="1"/>
</dbReference>
<keyword evidence="4" id="KW-0812">Transmembrane</keyword>
<keyword evidence="2" id="KW-0479">Metal-binding</keyword>
<keyword evidence="3 5" id="KW-0732">Signal</keyword>
<protein>
    <submittedName>
        <fullName evidence="7">Alpha-amylase family glycosyl hydrolase</fullName>
    </submittedName>
</protein>
<dbReference type="EMBL" id="CP137624">
    <property type="protein sequence ID" value="WPK12355.1"/>
    <property type="molecule type" value="Genomic_DNA"/>
</dbReference>
<keyword evidence="8" id="KW-1185">Reference proteome</keyword>
<sequence length="489" mass="54981">MKIMKWVSAVIAAFLIISPLSAVSYAKETRTITDESIYDVLVDRYFNKNAGNDINVDRQDAAQFAGGDFNGLVDRLATIKKMGFTITSIGSVFTTETYDGWTPTSYEQLEPHFGTEQELKDLISAYNKEGIEIMVDFPLSNVSVNHEWVKDSAKQAWIKSEHNGLVQWDLANAEVQAALQEALMQFVNSYDFGGIRLTNITDADTAFLNRLIDSLKAQNSALYVISNEASEANFDAAFAADAATVYRNMFKNVDLSTADLLKDVEPYLENQEAAPQLMIDSLQTDRFVLDATEQKMFPPTRLKMAILPLMFMPGVPVMQYGTEIAMNGEAGEQAHQIYNFKTEEELVDFIGNLQSIRNKSAAMRQGDFALVENDNGLIAYTRKLEDEQWLVIANNTSKTKQIILKAEDIGEGKELRGVLSNEIVKQNKNNEYVVVLDREVSDVYQIIDERGWNIPYLVALGIVYLLFVTFVIVIIKRGRQKRSTKDAIQ</sequence>
<dbReference type="GO" id="GO:0016787">
    <property type="term" value="F:hydrolase activity"/>
    <property type="evidence" value="ECO:0007669"/>
    <property type="project" value="UniProtKB-KW"/>
</dbReference>
<gene>
    <name evidence="7" type="ORF">R6U77_01300</name>
</gene>
<dbReference type="Pfam" id="PF00128">
    <property type="entry name" value="Alpha-amylase"/>
    <property type="match status" value="1"/>
</dbReference>
<evidence type="ECO:0000313" key="8">
    <source>
        <dbReference type="Proteomes" id="UP001322664"/>
    </source>
</evidence>
<name>A0ABZ0RXZ3_9BACI</name>
<dbReference type="Gene3D" id="3.20.20.80">
    <property type="entry name" value="Glycosidases"/>
    <property type="match status" value="1"/>
</dbReference>
<organism evidence="7 8">
    <name type="scientific">Lysinibacillus louembei</name>
    <dbReference type="NCBI Taxonomy" id="1470088"/>
    <lineage>
        <taxon>Bacteria</taxon>
        <taxon>Bacillati</taxon>
        <taxon>Bacillota</taxon>
        <taxon>Bacilli</taxon>
        <taxon>Bacillales</taxon>
        <taxon>Bacillaceae</taxon>
        <taxon>Lysinibacillus</taxon>
    </lineage>
</organism>
<evidence type="ECO:0000256" key="5">
    <source>
        <dbReference type="SAM" id="SignalP"/>
    </source>
</evidence>
<dbReference type="InterPro" id="IPR054174">
    <property type="entry name" value="Alpha-amylase-like_C"/>
</dbReference>
<feature type="signal peptide" evidence="5">
    <location>
        <begin position="1"/>
        <end position="22"/>
    </location>
</feature>
<comment type="cofactor">
    <cofactor evidence="1">
        <name>Ca(2+)</name>
        <dbReference type="ChEBI" id="CHEBI:29108"/>
    </cofactor>
</comment>
<keyword evidence="4" id="KW-1133">Transmembrane helix</keyword>
<dbReference type="RefSeq" id="WP_319837112.1">
    <property type="nucleotide sequence ID" value="NZ_CP137624.1"/>
</dbReference>
<evidence type="ECO:0000313" key="7">
    <source>
        <dbReference type="EMBL" id="WPK12355.1"/>
    </source>
</evidence>
<dbReference type="Gene3D" id="2.60.40.1180">
    <property type="entry name" value="Golgi alpha-mannosidase II"/>
    <property type="match status" value="1"/>
</dbReference>
<dbReference type="InterPro" id="IPR017853">
    <property type="entry name" value="GH"/>
</dbReference>
<evidence type="ECO:0000256" key="3">
    <source>
        <dbReference type="ARBA" id="ARBA00022729"/>
    </source>
</evidence>
<feature type="transmembrane region" description="Helical" evidence="4">
    <location>
        <begin position="454"/>
        <end position="475"/>
    </location>
</feature>
<evidence type="ECO:0000256" key="4">
    <source>
        <dbReference type="SAM" id="Phobius"/>
    </source>
</evidence>
<evidence type="ECO:0000256" key="2">
    <source>
        <dbReference type="ARBA" id="ARBA00022723"/>
    </source>
</evidence>
<keyword evidence="7" id="KW-0378">Hydrolase</keyword>
<dbReference type="Pfam" id="PF22026">
    <property type="entry name" value="Alpha-amylase_C_2"/>
    <property type="match status" value="1"/>
</dbReference>
<dbReference type="PANTHER" id="PTHR10357:SF215">
    <property type="entry name" value="ALPHA-AMYLASE 1"/>
    <property type="match status" value="1"/>
</dbReference>
<evidence type="ECO:0000256" key="1">
    <source>
        <dbReference type="ARBA" id="ARBA00001913"/>
    </source>
</evidence>
<feature type="chain" id="PRO_5047549953" evidence="5">
    <location>
        <begin position="23"/>
        <end position="489"/>
    </location>
</feature>
<evidence type="ECO:0000259" key="6">
    <source>
        <dbReference type="SMART" id="SM00642"/>
    </source>
</evidence>
<proteinExistence type="predicted"/>
<dbReference type="InterPro" id="IPR013780">
    <property type="entry name" value="Glyco_hydro_b"/>
</dbReference>
<reference evidence="7 8" key="1">
    <citation type="submission" date="2023-09" db="EMBL/GenBank/DDBJ databases">
        <authorList>
            <person name="Page C.A."/>
            <person name="Perez-Diaz I.M."/>
        </authorList>
    </citation>
    <scope>NUCLEOTIDE SEQUENCE [LARGE SCALE GENOMIC DNA]</scope>
    <source>
        <strain evidence="7 8">Ll15</strain>
    </source>
</reference>
<dbReference type="SUPFAM" id="SSF51011">
    <property type="entry name" value="Glycosyl hydrolase domain"/>
    <property type="match status" value="1"/>
</dbReference>
<dbReference type="Proteomes" id="UP001322664">
    <property type="component" value="Chromosome"/>
</dbReference>
<feature type="domain" description="Glycosyl hydrolase family 13 catalytic" evidence="6">
    <location>
        <begin position="39"/>
        <end position="357"/>
    </location>
</feature>
<dbReference type="SUPFAM" id="SSF51445">
    <property type="entry name" value="(Trans)glycosidases"/>
    <property type="match status" value="1"/>
</dbReference>
<keyword evidence="4" id="KW-0472">Membrane</keyword>
<accession>A0ABZ0RXZ3</accession>